<feature type="region of interest" description="Disordered" evidence="1">
    <location>
        <begin position="115"/>
        <end position="146"/>
    </location>
</feature>
<evidence type="ECO:0000313" key="5">
    <source>
        <dbReference type="Proteomes" id="UP000198992"/>
    </source>
</evidence>
<dbReference type="PANTHER" id="PTHR36933:SF1">
    <property type="entry name" value="SLL0788 PROTEIN"/>
    <property type="match status" value="1"/>
</dbReference>
<dbReference type="OrthoDB" id="517560at2"/>
<feature type="signal peptide" evidence="2">
    <location>
        <begin position="1"/>
        <end position="30"/>
    </location>
</feature>
<feature type="domain" description="DUF305" evidence="3">
    <location>
        <begin position="70"/>
        <end position="120"/>
    </location>
</feature>
<feature type="compositionally biased region" description="Basic and acidic residues" evidence="1">
    <location>
        <begin position="136"/>
        <end position="146"/>
    </location>
</feature>
<dbReference type="EMBL" id="FNTH01000001">
    <property type="protein sequence ID" value="SEE13954.1"/>
    <property type="molecule type" value="Genomic_DNA"/>
</dbReference>
<proteinExistence type="predicted"/>
<dbReference type="InterPro" id="IPR012347">
    <property type="entry name" value="Ferritin-like"/>
</dbReference>
<keyword evidence="2" id="KW-0732">Signal</keyword>
<gene>
    <name evidence="4" type="ORF">SAMN05444164_7054</name>
</gene>
<dbReference type="Proteomes" id="UP000198992">
    <property type="component" value="Unassembled WGS sequence"/>
</dbReference>
<dbReference type="Pfam" id="PF03713">
    <property type="entry name" value="DUF305"/>
    <property type="match status" value="1"/>
</dbReference>
<evidence type="ECO:0000313" key="4">
    <source>
        <dbReference type="EMBL" id="SEE13954.1"/>
    </source>
</evidence>
<dbReference type="AlphaFoldDB" id="A0A1H5GEQ3"/>
<feature type="compositionally biased region" description="Low complexity" evidence="1">
    <location>
        <begin position="124"/>
        <end position="135"/>
    </location>
</feature>
<dbReference type="PANTHER" id="PTHR36933">
    <property type="entry name" value="SLL0788 PROTEIN"/>
    <property type="match status" value="1"/>
</dbReference>
<sequence>MSLFSRGFMRRRAISLTTSLSVMATQFALAHDPSARPHARTRSAANERQLLLDNDVALSKMSRGPLIKPSRDVDRDFASIMISHPQGAIDMARTDLRYGHDDALRQLAARIVAQREQEMSVERSAPGAAAGSSSPNDDRVAPTRSD</sequence>
<reference evidence="4 5" key="1">
    <citation type="submission" date="2016-10" db="EMBL/GenBank/DDBJ databases">
        <authorList>
            <person name="de Groot N.N."/>
        </authorList>
    </citation>
    <scope>NUCLEOTIDE SEQUENCE [LARGE SCALE GENOMIC DNA]</scope>
    <source>
        <strain evidence="4 5">MT12</strain>
    </source>
</reference>
<name>A0A1H5GEQ3_9BRAD</name>
<evidence type="ECO:0000256" key="1">
    <source>
        <dbReference type="SAM" id="MobiDB-lite"/>
    </source>
</evidence>
<protein>
    <recommendedName>
        <fullName evidence="3">DUF305 domain-containing protein</fullName>
    </recommendedName>
</protein>
<dbReference type="Gene3D" id="1.20.1260.10">
    <property type="match status" value="1"/>
</dbReference>
<dbReference type="InterPro" id="IPR005183">
    <property type="entry name" value="DUF305_CopM-like"/>
</dbReference>
<accession>A0A1H5GEQ3</accession>
<organism evidence="4 5">
    <name type="scientific">Bradyrhizobium erythrophlei</name>
    <dbReference type="NCBI Taxonomy" id="1437360"/>
    <lineage>
        <taxon>Bacteria</taxon>
        <taxon>Pseudomonadati</taxon>
        <taxon>Pseudomonadota</taxon>
        <taxon>Alphaproteobacteria</taxon>
        <taxon>Hyphomicrobiales</taxon>
        <taxon>Nitrobacteraceae</taxon>
        <taxon>Bradyrhizobium</taxon>
    </lineage>
</organism>
<feature type="chain" id="PRO_5011502338" description="DUF305 domain-containing protein" evidence="2">
    <location>
        <begin position="31"/>
        <end position="146"/>
    </location>
</feature>
<evidence type="ECO:0000259" key="3">
    <source>
        <dbReference type="Pfam" id="PF03713"/>
    </source>
</evidence>
<evidence type="ECO:0000256" key="2">
    <source>
        <dbReference type="SAM" id="SignalP"/>
    </source>
</evidence>